<evidence type="ECO:0000313" key="6">
    <source>
        <dbReference type="EMBL" id="MCR6508773.1"/>
    </source>
</evidence>
<gene>
    <name evidence="6" type="ORF">M1B78_11520</name>
</gene>
<reference evidence="6" key="1">
    <citation type="journal article" date="2022" name="Arch. Microbiol.">
        <title>Bacteroides muris sp. nov. isolated from the cecum of wild-derived house mice.</title>
        <authorList>
            <person name="Fokt H."/>
            <person name="Unni R."/>
            <person name="Repnik U."/>
            <person name="Schmitz R.A."/>
            <person name="Bramkamp M."/>
            <person name="Baines J.F."/>
            <person name="Unterweger D."/>
        </authorList>
    </citation>
    <scope>NUCLEOTIDE SEQUENCE</scope>
    <source>
        <strain evidence="6">KH569_7</strain>
    </source>
</reference>
<feature type="transmembrane region" description="Helical" evidence="4">
    <location>
        <begin position="216"/>
        <end position="235"/>
    </location>
</feature>
<evidence type="ECO:0000256" key="2">
    <source>
        <dbReference type="ARBA" id="ARBA00022676"/>
    </source>
</evidence>
<name>A0A9X2SX37_9BACE</name>
<dbReference type="AlphaFoldDB" id="A0A9X2SX37"/>
<keyword evidence="4" id="KW-0472">Membrane</keyword>
<dbReference type="Proteomes" id="UP001143810">
    <property type="component" value="Unassembled WGS sequence"/>
</dbReference>
<accession>A0A9X2SX37</accession>
<dbReference type="InterPro" id="IPR029044">
    <property type="entry name" value="Nucleotide-diphossugar_trans"/>
</dbReference>
<sequence length="257" mass="29406">MKSALDSVLNQTLPPSEIILIKDGPLTVELEKVLSSYDTNLLKIIPLPNNLGLSKALNIGLKHCSYEFVARMDTDDICYPSRFEKQVLFLQSHPTIDIVGAYATKIDECGNNLEEVIKVPVSHEDIVRLVWTCPLNHPTVMYRKNAILSVGGYKPDAGPRQDDYDLWFRCAEKGLHFANISEPLLHYRFFADSVRKNSIEVGWHRMKIGLRGCRRLHLSFIAYIGVCIPFVRSLLPYPLNVYFQGLMNRMNPRKMRE</sequence>
<comment type="similarity">
    <text evidence="1">Belongs to the glycosyltransferase 2 family.</text>
</comment>
<dbReference type="SUPFAM" id="SSF53448">
    <property type="entry name" value="Nucleotide-diphospho-sugar transferases"/>
    <property type="match status" value="1"/>
</dbReference>
<proteinExistence type="inferred from homology"/>
<feature type="domain" description="Glycosyltransferase 2-like" evidence="5">
    <location>
        <begin position="3"/>
        <end position="111"/>
    </location>
</feature>
<protein>
    <submittedName>
        <fullName evidence="6">Glycosyltransferase</fullName>
        <ecNumber evidence="6">2.4.-.-</ecNumber>
    </submittedName>
</protein>
<evidence type="ECO:0000313" key="7">
    <source>
        <dbReference type="Proteomes" id="UP001143810"/>
    </source>
</evidence>
<keyword evidence="3 6" id="KW-0808">Transferase</keyword>
<dbReference type="EMBL" id="JAMZEE010000026">
    <property type="protein sequence ID" value="MCR6508773.1"/>
    <property type="molecule type" value="Genomic_DNA"/>
</dbReference>
<dbReference type="InterPro" id="IPR001173">
    <property type="entry name" value="Glyco_trans_2-like"/>
</dbReference>
<keyword evidence="4" id="KW-0812">Transmembrane</keyword>
<comment type="caution">
    <text evidence="6">The sequence shown here is derived from an EMBL/GenBank/DDBJ whole genome shotgun (WGS) entry which is preliminary data.</text>
</comment>
<evidence type="ECO:0000256" key="3">
    <source>
        <dbReference type="ARBA" id="ARBA00022679"/>
    </source>
</evidence>
<dbReference type="PANTHER" id="PTHR43685">
    <property type="entry name" value="GLYCOSYLTRANSFERASE"/>
    <property type="match status" value="1"/>
</dbReference>
<evidence type="ECO:0000256" key="1">
    <source>
        <dbReference type="ARBA" id="ARBA00006739"/>
    </source>
</evidence>
<dbReference type="GO" id="GO:0016757">
    <property type="term" value="F:glycosyltransferase activity"/>
    <property type="evidence" value="ECO:0007669"/>
    <property type="project" value="UniProtKB-KW"/>
</dbReference>
<reference evidence="6" key="2">
    <citation type="submission" date="2022-04" db="EMBL/GenBank/DDBJ databases">
        <authorList>
            <person name="Fokt H."/>
            <person name="Baines J."/>
        </authorList>
    </citation>
    <scope>NUCLEOTIDE SEQUENCE</scope>
    <source>
        <strain evidence="6">KH569_7</strain>
    </source>
</reference>
<dbReference type="Pfam" id="PF00535">
    <property type="entry name" value="Glycos_transf_2"/>
    <property type="match status" value="1"/>
</dbReference>
<keyword evidence="4" id="KW-1133">Transmembrane helix</keyword>
<keyword evidence="2 6" id="KW-0328">Glycosyltransferase</keyword>
<evidence type="ECO:0000259" key="5">
    <source>
        <dbReference type="Pfam" id="PF00535"/>
    </source>
</evidence>
<dbReference type="InterPro" id="IPR050834">
    <property type="entry name" value="Glycosyltransf_2"/>
</dbReference>
<dbReference type="Gene3D" id="3.90.550.10">
    <property type="entry name" value="Spore Coat Polysaccharide Biosynthesis Protein SpsA, Chain A"/>
    <property type="match status" value="1"/>
</dbReference>
<evidence type="ECO:0000256" key="4">
    <source>
        <dbReference type="SAM" id="Phobius"/>
    </source>
</evidence>
<organism evidence="6 7">
    <name type="scientific">Bacteroides muris</name>
    <name type="common">ex Fokt et al. 2023</name>
    <dbReference type="NCBI Taxonomy" id="2937417"/>
    <lineage>
        <taxon>Bacteria</taxon>
        <taxon>Pseudomonadati</taxon>
        <taxon>Bacteroidota</taxon>
        <taxon>Bacteroidia</taxon>
        <taxon>Bacteroidales</taxon>
        <taxon>Bacteroidaceae</taxon>
        <taxon>Bacteroides</taxon>
    </lineage>
</organism>
<dbReference type="EC" id="2.4.-.-" evidence="6"/>
<dbReference type="PANTHER" id="PTHR43685:SF5">
    <property type="entry name" value="GLYCOSYLTRANSFERASE EPSE-RELATED"/>
    <property type="match status" value="1"/>
</dbReference>